<protein>
    <submittedName>
        <fullName evidence="2">Uncharacterized protein</fullName>
    </submittedName>
</protein>
<evidence type="ECO:0000313" key="3">
    <source>
        <dbReference type="Proteomes" id="UP000324222"/>
    </source>
</evidence>
<evidence type="ECO:0000256" key="1">
    <source>
        <dbReference type="SAM" id="Phobius"/>
    </source>
</evidence>
<dbReference type="EMBL" id="VSRR010005344">
    <property type="protein sequence ID" value="MPC42208.1"/>
    <property type="molecule type" value="Genomic_DNA"/>
</dbReference>
<keyword evidence="1" id="KW-1133">Transmembrane helix</keyword>
<keyword evidence="3" id="KW-1185">Reference proteome</keyword>
<sequence length="104" mass="11835">MRQYTSKSSPGKAQCLSLHPSPFPLLASSFRVSVSEAFFCIVVFVVLNRTMTDYRWRGVAVEELRISGQGSIPRRSWSGRLKQRLYFAMYLLIGITLRQCSNPS</sequence>
<reference evidence="2 3" key="1">
    <citation type="submission" date="2019-05" db="EMBL/GenBank/DDBJ databases">
        <title>Another draft genome of Portunus trituberculatus and its Hox gene families provides insights of decapod evolution.</title>
        <authorList>
            <person name="Jeong J.-H."/>
            <person name="Song I."/>
            <person name="Kim S."/>
            <person name="Choi T."/>
            <person name="Kim D."/>
            <person name="Ryu S."/>
            <person name="Kim W."/>
        </authorList>
    </citation>
    <scope>NUCLEOTIDE SEQUENCE [LARGE SCALE GENOMIC DNA]</scope>
    <source>
        <tissue evidence="2">Muscle</tissue>
    </source>
</reference>
<keyword evidence="1" id="KW-0812">Transmembrane</keyword>
<dbReference type="AlphaFoldDB" id="A0A5B7FAR9"/>
<comment type="caution">
    <text evidence="2">The sequence shown here is derived from an EMBL/GenBank/DDBJ whole genome shotgun (WGS) entry which is preliminary data.</text>
</comment>
<keyword evidence="1" id="KW-0472">Membrane</keyword>
<organism evidence="2 3">
    <name type="scientific">Portunus trituberculatus</name>
    <name type="common">Swimming crab</name>
    <name type="synonym">Neptunus trituberculatus</name>
    <dbReference type="NCBI Taxonomy" id="210409"/>
    <lineage>
        <taxon>Eukaryota</taxon>
        <taxon>Metazoa</taxon>
        <taxon>Ecdysozoa</taxon>
        <taxon>Arthropoda</taxon>
        <taxon>Crustacea</taxon>
        <taxon>Multicrustacea</taxon>
        <taxon>Malacostraca</taxon>
        <taxon>Eumalacostraca</taxon>
        <taxon>Eucarida</taxon>
        <taxon>Decapoda</taxon>
        <taxon>Pleocyemata</taxon>
        <taxon>Brachyura</taxon>
        <taxon>Eubrachyura</taxon>
        <taxon>Portunoidea</taxon>
        <taxon>Portunidae</taxon>
        <taxon>Portuninae</taxon>
        <taxon>Portunus</taxon>
    </lineage>
</organism>
<gene>
    <name evidence="2" type="ORF">E2C01_035824</name>
</gene>
<proteinExistence type="predicted"/>
<dbReference type="Proteomes" id="UP000324222">
    <property type="component" value="Unassembled WGS sequence"/>
</dbReference>
<accession>A0A5B7FAR9</accession>
<feature type="transmembrane region" description="Helical" evidence="1">
    <location>
        <begin position="26"/>
        <end position="47"/>
    </location>
</feature>
<evidence type="ECO:0000313" key="2">
    <source>
        <dbReference type="EMBL" id="MPC42208.1"/>
    </source>
</evidence>
<name>A0A5B7FAR9_PORTR</name>